<gene>
    <name evidence="1" type="ORF">LCGC14_2124250</name>
</gene>
<dbReference type="Pfam" id="PF23899">
    <property type="entry name" value="SU10_portal"/>
    <property type="match status" value="1"/>
</dbReference>
<dbReference type="AlphaFoldDB" id="A0A0F9GZK3"/>
<dbReference type="InterPro" id="IPR056909">
    <property type="entry name" value="SU10_portal"/>
</dbReference>
<evidence type="ECO:0008006" key="2">
    <source>
        <dbReference type="Google" id="ProtNLM"/>
    </source>
</evidence>
<name>A0A0F9GZK3_9ZZZZ</name>
<evidence type="ECO:0000313" key="1">
    <source>
        <dbReference type="EMBL" id="KKL68512.1"/>
    </source>
</evidence>
<accession>A0A0F9GZK3</accession>
<proteinExistence type="predicted"/>
<feature type="non-terminal residue" evidence="1">
    <location>
        <position position="555"/>
    </location>
</feature>
<organism evidence="1">
    <name type="scientific">marine sediment metagenome</name>
    <dbReference type="NCBI Taxonomy" id="412755"/>
    <lineage>
        <taxon>unclassified sequences</taxon>
        <taxon>metagenomes</taxon>
        <taxon>ecological metagenomes</taxon>
    </lineage>
</organism>
<protein>
    <recommendedName>
        <fullName evidence="2">Phage portal protein</fullName>
    </recommendedName>
</protein>
<reference evidence="1" key="1">
    <citation type="journal article" date="2015" name="Nature">
        <title>Complex archaea that bridge the gap between prokaryotes and eukaryotes.</title>
        <authorList>
            <person name="Spang A."/>
            <person name="Saw J.H."/>
            <person name="Jorgensen S.L."/>
            <person name="Zaremba-Niedzwiedzka K."/>
            <person name="Martijn J."/>
            <person name="Lind A.E."/>
            <person name="van Eijk R."/>
            <person name="Schleper C."/>
            <person name="Guy L."/>
            <person name="Ettema T.J."/>
        </authorList>
    </citation>
    <scope>NUCLEOTIDE SEQUENCE</scope>
</reference>
<sequence length="555" mass="63450">MPLPKAKQLDLSTEAANRLKFTIENDFSKDSADLKGRNERMKRYARLARAASDVHGIPQEERSNFSIPLILWQILAKLAKELDVLLGEESEISVTPIGESDVKRAKKVKKWMNWRIKVSLKLFKKLYPYLLQKSIMGTSIGFVPWVTRKRQVKKFVSNEVEGFEEQIVDGLPAQVPFKRTEVVEVIEEVIDFDGPDLVVEDLEDWVVPSTAKDIDTADHFQRIVRLDIDEILDMSDSGKLDAKLVKENIDNLRRISEHTFQATEVNSDVYKEKKEQQGIPEVPQGRETRVTFYNWFGKFRIDEKGKNDLERSQDVVAFYQPELKKVLGVSLLVESFPDGRRPFIKSDAIMNVNQFWGTGLCELLEPISNEMDALHTLAVSAAESSIGSVVFASPAAGVNWEKIRFEPNTVVFVADPQNIKVVTLGQINMGPYIQLMQELTSFAERLTALNDPQLGRQLSQPNAPRTLGQQQLLQAESNVRLLLDIRLERENLRELLKRIWELDKRFLEKPVFFRVTEEDPGDVMTDEDMQGSYDFDIGPITALSNRQQKTQELLQ</sequence>
<comment type="caution">
    <text evidence="1">The sequence shown here is derived from an EMBL/GenBank/DDBJ whole genome shotgun (WGS) entry which is preliminary data.</text>
</comment>
<dbReference type="EMBL" id="LAZR01026508">
    <property type="protein sequence ID" value="KKL68512.1"/>
    <property type="molecule type" value="Genomic_DNA"/>
</dbReference>